<name>A0A1N7EE45_9ACTN</name>
<dbReference type="Gene3D" id="3.60.15.10">
    <property type="entry name" value="Ribonuclease Z/Hydroxyacylglutathione hydrolase-like"/>
    <property type="match status" value="1"/>
</dbReference>
<evidence type="ECO:0000259" key="1">
    <source>
        <dbReference type="SMART" id="SM00849"/>
    </source>
</evidence>
<accession>A0A1N7EE45</accession>
<dbReference type="Proteomes" id="UP000186096">
    <property type="component" value="Unassembled WGS sequence"/>
</dbReference>
<dbReference type="AlphaFoldDB" id="A0A1N7EE45"/>
<evidence type="ECO:0000313" key="3">
    <source>
        <dbReference type="Proteomes" id="UP000186096"/>
    </source>
</evidence>
<dbReference type="InterPro" id="IPR001279">
    <property type="entry name" value="Metallo-B-lactamas"/>
</dbReference>
<keyword evidence="3" id="KW-1185">Reference proteome</keyword>
<dbReference type="STRING" id="58117.SAMN05421833_117138"/>
<dbReference type="InterPro" id="IPR036866">
    <property type="entry name" value="RibonucZ/Hydroxyglut_hydro"/>
</dbReference>
<dbReference type="RefSeq" id="WP_036405278.1">
    <property type="nucleotide sequence ID" value="NZ_CP192071.1"/>
</dbReference>
<sequence length="274" mass="29443">MTSYLRSPYEATPGVTTLPSSLPITGAGLLPVNAYLIRGPQPILVDTGMAIDRGYFEQALWSLVDPADLRWIVLTHDDRDHAGNLKEILMAAPQAKVVTNGLAVARLGEEWDVPPNRVLQVNPGRTLDLGGRIVSLLRPPAYDSPSTLALYDHTTRSLFSADSFGAILPTPAENAQDVPESDYLAGMALFTRANAPWTALADPAKFDIVLDDLLRLAPRHILSSHGATVVEGTETLVQTLREVPSMTPWLPDEDVLVEAVLAKHEGATLSAGAA</sequence>
<proteinExistence type="predicted"/>
<dbReference type="SMART" id="SM00849">
    <property type="entry name" value="Lactamase_B"/>
    <property type="match status" value="1"/>
</dbReference>
<dbReference type="EMBL" id="FTNI01000017">
    <property type="protein sequence ID" value="SIR86248.1"/>
    <property type="molecule type" value="Genomic_DNA"/>
</dbReference>
<dbReference type="PANTHER" id="PTHR43717:SF1">
    <property type="entry name" value="ANAEROBIC NITRIC OXIDE REDUCTASE FLAVORUBREDOXIN"/>
    <property type="match status" value="1"/>
</dbReference>
<dbReference type="GeneID" id="97498828"/>
<reference evidence="3" key="1">
    <citation type="submission" date="2017-01" db="EMBL/GenBank/DDBJ databases">
        <authorList>
            <person name="Varghese N."/>
            <person name="Submissions S."/>
        </authorList>
    </citation>
    <scope>NUCLEOTIDE SEQUENCE [LARGE SCALE GENOMIC DNA]</scope>
    <source>
        <strain evidence="3">ATCC 12950</strain>
    </source>
</reference>
<organism evidence="2 3">
    <name type="scientific">Microbispora rosea</name>
    <dbReference type="NCBI Taxonomy" id="58117"/>
    <lineage>
        <taxon>Bacteria</taxon>
        <taxon>Bacillati</taxon>
        <taxon>Actinomycetota</taxon>
        <taxon>Actinomycetes</taxon>
        <taxon>Streptosporangiales</taxon>
        <taxon>Streptosporangiaceae</taxon>
        <taxon>Microbispora</taxon>
    </lineage>
</organism>
<feature type="domain" description="Metallo-beta-lactamase" evidence="1">
    <location>
        <begin position="31"/>
        <end position="220"/>
    </location>
</feature>
<protein>
    <submittedName>
        <fullName evidence="2">Metallo-beta-lactamase superfamily protein</fullName>
    </submittedName>
</protein>
<dbReference type="OrthoDB" id="3865988at2"/>
<evidence type="ECO:0000313" key="2">
    <source>
        <dbReference type="EMBL" id="SIR86248.1"/>
    </source>
</evidence>
<gene>
    <name evidence="2" type="ORF">SAMN05421833_117138</name>
</gene>
<dbReference type="PANTHER" id="PTHR43717">
    <property type="entry name" value="ANAEROBIC NITRIC OXIDE REDUCTASE FLAVORUBREDOXIN"/>
    <property type="match status" value="1"/>
</dbReference>
<dbReference type="Pfam" id="PF00753">
    <property type="entry name" value="Lactamase_B"/>
    <property type="match status" value="1"/>
</dbReference>
<dbReference type="SUPFAM" id="SSF56281">
    <property type="entry name" value="Metallo-hydrolase/oxidoreductase"/>
    <property type="match status" value="1"/>
</dbReference>